<proteinExistence type="predicted"/>
<dbReference type="AlphaFoldDB" id="A0A1X7E5T3"/>
<dbReference type="OrthoDB" id="8449321at2"/>
<dbReference type="RefSeq" id="WP_085083362.1">
    <property type="nucleotide sequence ID" value="NZ_FXAK01000002.1"/>
</dbReference>
<name>A0A1X7E5T3_9PROT</name>
<organism evidence="1 2">
    <name type="scientific">Azospirillum oryzae</name>
    <dbReference type="NCBI Taxonomy" id="286727"/>
    <lineage>
        <taxon>Bacteria</taxon>
        <taxon>Pseudomonadati</taxon>
        <taxon>Pseudomonadota</taxon>
        <taxon>Alphaproteobacteria</taxon>
        <taxon>Rhodospirillales</taxon>
        <taxon>Azospirillaceae</taxon>
        <taxon>Azospirillum</taxon>
    </lineage>
</organism>
<protein>
    <submittedName>
        <fullName evidence="1">Uncharacterized protein</fullName>
    </submittedName>
</protein>
<evidence type="ECO:0000313" key="1">
    <source>
        <dbReference type="EMBL" id="SMF27988.1"/>
    </source>
</evidence>
<accession>A0A1X7E5T3</accession>
<dbReference type="EMBL" id="FXAK01000002">
    <property type="protein sequence ID" value="SMF27988.1"/>
    <property type="molecule type" value="Genomic_DNA"/>
</dbReference>
<evidence type="ECO:0000313" key="2">
    <source>
        <dbReference type="Proteomes" id="UP000192936"/>
    </source>
</evidence>
<dbReference type="Proteomes" id="UP000192936">
    <property type="component" value="Unassembled WGS sequence"/>
</dbReference>
<reference evidence="1 2" key="1">
    <citation type="submission" date="2017-04" db="EMBL/GenBank/DDBJ databases">
        <authorList>
            <person name="Afonso C.L."/>
            <person name="Miller P.J."/>
            <person name="Scott M.A."/>
            <person name="Spackman E."/>
            <person name="Goraichik I."/>
            <person name="Dimitrov K.M."/>
            <person name="Suarez D.L."/>
            <person name="Swayne D.E."/>
        </authorList>
    </citation>
    <scope>NUCLEOTIDE SEQUENCE [LARGE SCALE GENOMIC DNA]</scope>
    <source>
        <strain evidence="1 2">A2P</strain>
    </source>
</reference>
<sequence>MRRERLTTHPSPDARHDFLVELRGEPMPGVRLTLRLVPDLLVPDPASVVAYLAEFAGFSDGLEALAVAILDDVNNELVPRWVEVAVESDTPLPHRVVIEDRQPTWDNPRMFPLSPPGRGSG</sequence>
<gene>
    <name evidence="1" type="ORF">SAMN02982917_1234</name>
</gene>
<dbReference type="STRING" id="286727.SAMN02982917_1234"/>